<protein>
    <submittedName>
        <fullName evidence="9">Acetolactate synthase large subunit</fullName>
    </submittedName>
</protein>
<reference evidence="10" key="1">
    <citation type="submission" date="2016-10" db="EMBL/GenBank/DDBJ databases">
        <authorList>
            <person name="Varghese N."/>
            <person name="Submissions S."/>
        </authorList>
    </citation>
    <scope>NUCLEOTIDE SEQUENCE [LARGE SCALE GENOMIC DNA]</scope>
    <source>
        <strain evidence="10">CGMCC 1.9108</strain>
    </source>
</reference>
<dbReference type="GO" id="GO:0005948">
    <property type="term" value="C:acetolactate synthase complex"/>
    <property type="evidence" value="ECO:0007669"/>
    <property type="project" value="TreeGrafter"/>
</dbReference>
<dbReference type="Pfam" id="PF00205">
    <property type="entry name" value="TPP_enzyme_M"/>
    <property type="match status" value="1"/>
</dbReference>
<dbReference type="PANTHER" id="PTHR18968:SF13">
    <property type="entry name" value="ACETOLACTATE SYNTHASE CATALYTIC SUBUNIT, MITOCHONDRIAL"/>
    <property type="match status" value="1"/>
</dbReference>
<dbReference type="SUPFAM" id="SSF52518">
    <property type="entry name" value="Thiamin diphosphate-binding fold (THDP-binding)"/>
    <property type="match status" value="2"/>
</dbReference>
<proteinExistence type="inferred from homology"/>
<dbReference type="InterPro" id="IPR011766">
    <property type="entry name" value="TPP_enzyme_TPP-bd"/>
</dbReference>
<evidence type="ECO:0000313" key="9">
    <source>
        <dbReference type="EMBL" id="SDE69004.1"/>
    </source>
</evidence>
<dbReference type="GO" id="GO:0050660">
    <property type="term" value="F:flavin adenine dinucleotide binding"/>
    <property type="evidence" value="ECO:0007669"/>
    <property type="project" value="TreeGrafter"/>
</dbReference>
<dbReference type="InterPro" id="IPR045229">
    <property type="entry name" value="TPP_enz"/>
</dbReference>
<dbReference type="EMBL" id="FMZV01000028">
    <property type="protein sequence ID" value="SDE69004.1"/>
    <property type="molecule type" value="Genomic_DNA"/>
</dbReference>
<keyword evidence="4 5" id="KW-0786">Thiamine pyrophosphate</keyword>
<dbReference type="Gene3D" id="3.40.50.970">
    <property type="match status" value="2"/>
</dbReference>
<dbReference type="InterPro" id="IPR000399">
    <property type="entry name" value="TPP-bd_CS"/>
</dbReference>
<name>A0A1G7EZE1_9RHOB</name>
<feature type="domain" description="Thiamine pyrophosphate enzyme central" evidence="6">
    <location>
        <begin position="191"/>
        <end position="319"/>
    </location>
</feature>
<accession>A0A1G7EZE1</accession>
<dbReference type="GO" id="GO:0030976">
    <property type="term" value="F:thiamine pyrophosphate binding"/>
    <property type="evidence" value="ECO:0007669"/>
    <property type="project" value="InterPro"/>
</dbReference>
<keyword evidence="3" id="KW-0808">Transferase</keyword>
<dbReference type="CDD" id="cd07035">
    <property type="entry name" value="TPP_PYR_POX_like"/>
    <property type="match status" value="1"/>
</dbReference>
<comment type="cofactor">
    <cofactor evidence="1">
        <name>thiamine diphosphate</name>
        <dbReference type="ChEBI" id="CHEBI:58937"/>
    </cofactor>
</comment>
<feature type="domain" description="Thiamine pyrophosphate enzyme TPP-binding" evidence="7">
    <location>
        <begin position="382"/>
        <end position="528"/>
    </location>
</feature>
<dbReference type="OrthoDB" id="4494979at2"/>
<dbReference type="CDD" id="cd00568">
    <property type="entry name" value="TPP_enzymes"/>
    <property type="match status" value="1"/>
</dbReference>
<gene>
    <name evidence="9" type="ORF">SAMN04488239_12819</name>
</gene>
<dbReference type="Pfam" id="PF02776">
    <property type="entry name" value="TPP_enzyme_N"/>
    <property type="match status" value="1"/>
</dbReference>
<dbReference type="InterPro" id="IPR012000">
    <property type="entry name" value="Thiamin_PyroP_enz_cen_dom"/>
</dbReference>
<evidence type="ECO:0000259" key="7">
    <source>
        <dbReference type="Pfam" id="PF02775"/>
    </source>
</evidence>
<evidence type="ECO:0000256" key="4">
    <source>
        <dbReference type="ARBA" id="ARBA00023052"/>
    </source>
</evidence>
<dbReference type="AlphaFoldDB" id="A0A1G7EZE1"/>
<dbReference type="STRING" id="639004.SAMN04488239_12819"/>
<dbReference type="GO" id="GO:0003984">
    <property type="term" value="F:acetolactate synthase activity"/>
    <property type="evidence" value="ECO:0007669"/>
    <property type="project" value="TreeGrafter"/>
</dbReference>
<keyword evidence="10" id="KW-1185">Reference proteome</keyword>
<evidence type="ECO:0000313" key="10">
    <source>
        <dbReference type="Proteomes" id="UP000199628"/>
    </source>
</evidence>
<dbReference type="PANTHER" id="PTHR18968">
    <property type="entry name" value="THIAMINE PYROPHOSPHATE ENZYMES"/>
    <property type="match status" value="1"/>
</dbReference>
<dbReference type="GO" id="GO:0009099">
    <property type="term" value="P:L-valine biosynthetic process"/>
    <property type="evidence" value="ECO:0007669"/>
    <property type="project" value="TreeGrafter"/>
</dbReference>
<dbReference type="Proteomes" id="UP000199628">
    <property type="component" value="Unassembled WGS sequence"/>
</dbReference>
<dbReference type="PROSITE" id="PS00187">
    <property type="entry name" value="TPP_ENZYMES"/>
    <property type="match status" value="1"/>
</dbReference>
<evidence type="ECO:0000256" key="5">
    <source>
        <dbReference type="RuleBase" id="RU362132"/>
    </source>
</evidence>
<evidence type="ECO:0000259" key="6">
    <source>
        <dbReference type="Pfam" id="PF00205"/>
    </source>
</evidence>
<dbReference type="Pfam" id="PF02775">
    <property type="entry name" value="TPP_enzyme_C"/>
    <property type="match status" value="1"/>
</dbReference>
<dbReference type="InterPro" id="IPR029035">
    <property type="entry name" value="DHS-like_NAD/FAD-binding_dom"/>
</dbReference>
<sequence>MPEIVSVHTALAKGLRDLGVETLYGLMGDANLFMVDHFVRELGGRYVPAVHEAGAVLMGLGHASVTGEVAAVTVTHGPAVSNAVTALIEGAKGTIPIVLICGDTPVEDPDHQQALAQRALIEASGAGFEQLKSPATAARDLATAFRRARLERRPIVLNAPTGFMWEQTEYRKPRSEVPPLPTNPVEGKALHEAIGILAAARRPLILAGRGAVHARQELLKLAERIGAPVATTLKAKDLFKGAPYDLGVLGTLSTPAAIDAISSTDCILAFGVGFSRFTTLYGRFLEGVRVVQVDDDFRQLGRRHVPDAMLIGDPAHVADTILTWMDVAEIPSSKATDTLDAEVLRTRFAVPEPTNAQGTLDYSRALERINAAPPEDRIFVSDAGRFMTEAWCRIGVSAPQDFLPAINTGAIGMGMGYAIGAAVARPDRKTLFVCGDGGFMMGGLAEFTSVVREGLDMVAVICNDSAYGAEHIQFKDRQMDPTLSTFSWPSFAAMAKAMGASGFRVTSEAELEEALAVINETTAPVLLELVLDPDAMPRMHL</sequence>
<dbReference type="Gene3D" id="3.40.50.1220">
    <property type="entry name" value="TPP-binding domain"/>
    <property type="match status" value="1"/>
</dbReference>
<dbReference type="InterPro" id="IPR012001">
    <property type="entry name" value="Thiamin_PyroP_enz_TPP-bd_dom"/>
</dbReference>
<evidence type="ECO:0000259" key="8">
    <source>
        <dbReference type="Pfam" id="PF02776"/>
    </source>
</evidence>
<evidence type="ECO:0000256" key="2">
    <source>
        <dbReference type="ARBA" id="ARBA00007812"/>
    </source>
</evidence>
<evidence type="ECO:0000256" key="1">
    <source>
        <dbReference type="ARBA" id="ARBA00001964"/>
    </source>
</evidence>
<dbReference type="GO" id="GO:0000287">
    <property type="term" value="F:magnesium ion binding"/>
    <property type="evidence" value="ECO:0007669"/>
    <property type="project" value="InterPro"/>
</dbReference>
<dbReference type="InterPro" id="IPR029061">
    <property type="entry name" value="THDP-binding"/>
</dbReference>
<evidence type="ECO:0000256" key="3">
    <source>
        <dbReference type="ARBA" id="ARBA00022679"/>
    </source>
</evidence>
<dbReference type="GO" id="GO:0009097">
    <property type="term" value="P:isoleucine biosynthetic process"/>
    <property type="evidence" value="ECO:0007669"/>
    <property type="project" value="TreeGrafter"/>
</dbReference>
<dbReference type="SUPFAM" id="SSF52467">
    <property type="entry name" value="DHS-like NAD/FAD-binding domain"/>
    <property type="match status" value="1"/>
</dbReference>
<feature type="domain" description="Thiamine pyrophosphate enzyme N-terminal TPP-binding" evidence="8">
    <location>
        <begin position="7"/>
        <end position="112"/>
    </location>
</feature>
<comment type="similarity">
    <text evidence="2 5">Belongs to the TPP enzyme family.</text>
</comment>
<dbReference type="RefSeq" id="WP_093037795.1">
    <property type="nucleotide sequence ID" value="NZ_FMZV01000028.1"/>
</dbReference>
<organism evidence="9 10">
    <name type="scientific">Ruegeria marina</name>
    <dbReference type="NCBI Taxonomy" id="639004"/>
    <lineage>
        <taxon>Bacteria</taxon>
        <taxon>Pseudomonadati</taxon>
        <taxon>Pseudomonadota</taxon>
        <taxon>Alphaproteobacteria</taxon>
        <taxon>Rhodobacterales</taxon>
        <taxon>Roseobacteraceae</taxon>
        <taxon>Ruegeria</taxon>
    </lineage>
</organism>